<evidence type="ECO:0000313" key="6">
    <source>
        <dbReference type="Proteomes" id="UP001652680"/>
    </source>
</evidence>
<dbReference type="RefSeq" id="XP_016968906.1">
    <property type="nucleotide sequence ID" value="XM_017113417.1"/>
</dbReference>
<dbReference type="SFLD" id="SFLDG00358">
    <property type="entry name" value="Main_(cytGST)"/>
    <property type="match status" value="1"/>
</dbReference>
<dbReference type="Pfam" id="PF02798">
    <property type="entry name" value="GST_N"/>
    <property type="match status" value="1"/>
</dbReference>
<dbReference type="SFLD" id="SFLDS00019">
    <property type="entry name" value="Glutathione_Transferase_(cytos"/>
    <property type="match status" value="1"/>
</dbReference>
<sequence>MLDFYYMLYSAPCRSILMTAHALGLELNKKEVDLDAGDHLKPEFVKINPQHSIPTLVDGDFSVWESRAILIYLAEKYAKDDSLYPKDPQQRAVVNQRLFFDLGTLYQSYVYYYYPQLFEDVKKPADPENLKKIDAAFAMFNTLLEGQQYAALNKLTLADFSLLATVSTFEISEYDFGKYPNVVRWYDNAKKVIPGWEENWEGCEYYKKLYLGGILNKQ</sequence>
<dbReference type="RefSeq" id="XP_016968907.1">
    <property type="nucleotide sequence ID" value="XM_017113418.1"/>
</dbReference>
<dbReference type="SFLD" id="SFLDG01153">
    <property type="entry name" value="Main.4:_Theta-like"/>
    <property type="match status" value="1"/>
</dbReference>
<evidence type="ECO:0000259" key="4">
    <source>
        <dbReference type="PROSITE" id="PS50405"/>
    </source>
</evidence>
<dbReference type="PROSITE" id="PS50405">
    <property type="entry name" value="GST_CTER"/>
    <property type="match status" value="1"/>
</dbReference>
<dbReference type="AlphaFoldDB" id="A0A6P4E5W9"/>
<dbReference type="InterPro" id="IPR036249">
    <property type="entry name" value="Thioredoxin-like_sf"/>
</dbReference>
<dbReference type="PROSITE" id="PS50404">
    <property type="entry name" value="GST_NTER"/>
    <property type="match status" value="1"/>
</dbReference>
<dbReference type="FunFam" id="1.20.1050.10:FF:000007">
    <property type="entry name" value="Glutathione S-transferase 1-1"/>
    <property type="match status" value="1"/>
</dbReference>
<proteinExistence type="inferred from homology"/>
<dbReference type="PANTHER" id="PTHR43969">
    <property type="entry name" value="GLUTATHIONE S TRANSFERASE D10, ISOFORM A-RELATED"/>
    <property type="match status" value="1"/>
</dbReference>
<dbReference type="RefSeq" id="XP_016968905.1">
    <property type="nucleotide sequence ID" value="XM_017113416.1"/>
</dbReference>
<reference evidence="5" key="3">
    <citation type="submission" date="2025-05" db="UniProtKB">
        <authorList>
            <consortium name="EnsemblMetazoa"/>
        </authorList>
    </citation>
    <scope>IDENTIFICATION</scope>
</reference>
<dbReference type="InterPro" id="IPR040079">
    <property type="entry name" value="Glutathione_S-Trfase"/>
</dbReference>
<dbReference type="EnsemblMetazoa" id="XM_017113419.1">
    <property type="protein sequence ID" value="XP_016968908.1"/>
    <property type="gene ID" value="LOC108036988"/>
</dbReference>
<dbReference type="Gene3D" id="1.20.1050.10">
    <property type="match status" value="1"/>
</dbReference>
<dbReference type="PANTHER" id="PTHR43969:SF9">
    <property type="entry name" value="GLUTATHIONE S TRANSFERASE D10, ISOFORM A-RELATED"/>
    <property type="match status" value="1"/>
</dbReference>
<dbReference type="GO" id="GO:0006749">
    <property type="term" value="P:glutathione metabolic process"/>
    <property type="evidence" value="ECO:0007669"/>
    <property type="project" value="TreeGrafter"/>
</dbReference>
<feature type="domain" description="GST N-terminal" evidence="3">
    <location>
        <begin position="1"/>
        <end position="81"/>
    </location>
</feature>
<evidence type="ECO:0000313" key="5">
    <source>
        <dbReference type="EnsemblMetazoa" id="XP_016968905.1"/>
    </source>
</evidence>
<evidence type="ECO:0000313" key="10">
    <source>
        <dbReference type="RefSeq" id="XP_016968908.1"/>
    </source>
</evidence>
<protein>
    <submittedName>
        <fullName evidence="7 8">Glutathione S-transferase 1</fullName>
    </submittedName>
</protein>
<evidence type="ECO:0000256" key="2">
    <source>
        <dbReference type="RuleBase" id="RU003494"/>
    </source>
</evidence>
<dbReference type="CDD" id="cd03045">
    <property type="entry name" value="GST_N_Delta_Epsilon"/>
    <property type="match status" value="1"/>
</dbReference>
<dbReference type="InterPro" id="IPR004045">
    <property type="entry name" value="Glutathione_S-Trfase_N"/>
</dbReference>
<feature type="domain" description="GST C-terminal" evidence="4">
    <location>
        <begin position="87"/>
        <end position="209"/>
    </location>
</feature>
<dbReference type="CDD" id="cd03177">
    <property type="entry name" value="GST_C_Delta_Epsilon"/>
    <property type="match status" value="1"/>
</dbReference>
<reference evidence="6" key="1">
    <citation type="journal article" date="2021" name="Elife">
        <title>Highly contiguous assemblies of 101 drosophilid genomes.</title>
        <authorList>
            <person name="Kim B.Y."/>
            <person name="Wang J.R."/>
            <person name="Miller D.E."/>
            <person name="Barmina O."/>
            <person name="Delaney E."/>
            <person name="Thompson A."/>
            <person name="Comeault A.A."/>
            <person name="Peede D."/>
            <person name="D'Agostino E.R."/>
            <person name="Pelaez J."/>
            <person name="Aguilar J.M."/>
            <person name="Haji D."/>
            <person name="Matsunaga T."/>
            <person name="Armstrong E.E."/>
            <person name="Zych M."/>
            <person name="Ogawa Y."/>
            <person name="Stamenkovic-Radak M."/>
            <person name="Jelic M."/>
            <person name="Veselinovic M.S."/>
            <person name="Tanaskovic M."/>
            <person name="Eric P."/>
            <person name="Gao J.J."/>
            <person name="Katoh T.K."/>
            <person name="Toda M.J."/>
            <person name="Watabe H."/>
            <person name="Watada M."/>
            <person name="Davis J.S."/>
            <person name="Moyle L.C."/>
            <person name="Manoli G."/>
            <person name="Bertolini E."/>
            <person name="Kostal V."/>
            <person name="Hawley R.S."/>
            <person name="Takahashi A."/>
            <person name="Jones C.D."/>
            <person name="Price D.K."/>
            <person name="Whiteman N."/>
            <person name="Kopp A."/>
            <person name="Matute D.R."/>
            <person name="Petrov D.A."/>
        </authorList>
    </citation>
    <scope>NUCLEOTIDE SEQUENCE [LARGE SCALE GENOMIC DNA]</scope>
</reference>
<keyword evidence="6" id="KW-1185">Reference proteome</keyword>
<evidence type="ECO:0000256" key="1">
    <source>
        <dbReference type="ARBA" id="ARBA00011738"/>
    </source>
</evidence>
<dbReference type="Gene3D" id="3.40.30.10">
    <property type="entry name" value="Glutaredoxin"/>
    <property type="match status" value="1"/>
</dbReference>
<evidence type="ECO:0000313" key="9">
    <source>
        <dbReference type="RefSeq" id="XP_016968907.1"/>
    </source>
</evidence>
<evidence type="ECO:0000259" key="3">
    <source>
        <dbReference type="PROSITE" id="PS50404"/>
    </source>
</evidence>
<comment type="subunit">
    <text evidence="1">Homodimer.</text>
</comment>
<dbReference type="EnsemblMetazoa" id="XM_017113417.2">
    <property type="protein sequence ID" value="XP_016968906.1"/>
    <property type="gene ID" value="LOC108036988"/>
</dbReference>
<evidence type="ECO:0000313" key="8">
    <source>
        <dbReference type="RefSeq" id="XP_016968906.1"/>
    </source>
</evidence>
<dbReference type="GeneID" id="108036988"/>
<reference evidence="7 8" key="2">
    <citation type="submission" date="2025-04" db="UniProtKB">
        <authorList>
            <consortium name="RefSeq"/>
        </authorList>
    </citation>
    <scope>IDENTIFICATION</scope>
</reference>
<dbReference type="InterPro" id="IPR010987">
    <property type="entry name" value="Glutathione-S-Trfase_C-like"/>
</dbReference>
<name>A0A6P4E5W9_DRORH</name>
<dbReference type="SUPFAM" id="SSF47616">
    <property type="entry name" value="GST C-terminal domain-like"/>
    <property type="match status" value="1"/>
</dbReference>
<dbReference type="SUPFAM" id="SSF52833">
    <property type="entry name" value="Thioredoxin-like"/>
    <property type="match status" value="1"/>
</dbReference>
<accession>A0A6P4E5W9</accession>
<gene>
    <name evidence="7 8 9 10" type="primary">LOC108036988</name>
    <name evidence="5" type="synonym">108036988</name>
</gene>
<dbReference type="Proteomes" id="UP001652680">
    <property type="component" value="Unassembled WGS sequence"/>
</dbReference>
<dbReference type="InterPro" id="IPR004046">
    <property type="entry name" value="GST_C"/>
</dbReference>
<dbReference type="FunFam" id="3.40.30.10:FF:000034">
    <property type="entry name" value="glutathione S-transferase 1"/>
    <property type="match status" value="1"/>
</dbReference>
<organism evidence="8">
    <name type="scientific">Drosophila rhopaloa</name>
    <name type="common">Fruit fly</name>
    <dbReference type="NCBI Taxonomy" id="1041015"/>
    <lineage>
        <taxon>Eukaryota</taxon>
        <taxon>Metazoa</taxon>
        <taxon>Ecdysozoa</taxon>
        <taxon>Arthropoda</taxon>
        <taxon>Hexapoda</taxon>
        <taxon>Insecta</taxon>
        <taxon>Pterygota</taxon>
        <taxon>Neoptera</taxon>
        <taxon>Endopterygota</taxon>
        <taxon>Diptera</taxon>
        <taxon>Brachycera</taxon>
        <taxon>Muscomorpha</taxon>
        <taxon>Ephydroidea</taxon>
        <taxon>Drosophilidae</taxon>
        <taxon>Drosophila</taxon>
        <taxon>Sophophora</taxon>
    </lineage>
</organism>
<evidence type="ECO:0000313" key="7">
    <source>
        <dbReference type="RefSeq" id="XP_016968905.1"/>
    </source>
</evidence>
<dbReference type="OrthoDB" id="2309723at2759"/>
<dbReference type="EnsemblMetazoa" id="XM_017113416.1">
    <property type="protein sequence ID" value="XP_016968905.1"/>
    <property type="gene ID" value="LOC108036988"/>
</dbReference>
<dbReference type="Pfam" id="PF00043">
    <property type="entry name" value="GST_C"/>
    <property type="match status" value="1"/>
</dbReference>
<dbReference type="RefSeq" id="XP_016968908.1">
    <property type="nucleotide sequence ID" value="XM_017113419.1"/>
</dbReference>
<dbReference type="EnsemblMetazoa" id="XM_017113418.2">
    <property type="protein sequence ID" value="XP_016968907.1"/>
    <property type="gene ID" value="LOC108036988"/>
</dbReference>
<dbReference type="InterPro" id="IPR036282">
    <property type="entry name" value="Glutathione-S-Trfase_C_sf"/>
</dbReference>
<dbReference type="GO" id="GO:0004364">
    <property type="term" value="F:glutathione transferase activity"/>
    <property type="evidence" value="ECO:0007669"/>
    <property type="project" value="TreeGrafter"/>
</dbReference>
<comment type="similarity">
    <text evidence="2">Belongs to the GST superfamily.</text>
</comment>